<dbReference type="Gene3D" id="3.30.200.40">
    <property type="entry name" value="Scavenger mRNA decapping enzyme, N-terminal domain"/>
    <property type="match status" value="1"/>
</dbReference>
<dbReference type="Pfam" id="PF05652">
    <property type="entry name" value="DcpS"/>
    <property type="match status" value="1"/>
</dbReference>
<dbReference type="InterPro" id="IPR011145">
    <property type="entry name" value="Scavenger_mRNA_decap_enz_N"/>
</dbReference>
<keyword evidence="2" id="KW-1185">Reference proteome</keyword>
<proteinExistence type="predicted"/>
<evidence type="ECO:0000313" key="1">
    <source>
        <dbReference type="EMBL" id="KIK60432.1"/>
    </source>
</evidence>
<reference evidence="1 2" key="1">
    <citation type="submission" date="2014-04" db="EMBL/GenBank/DDBJ databases">
        <title>Evolutionary Origins and Diversification of the Mycorrhizal Mutualists.</title>
        <authorList>
            <consortium name="DOE Joint Genome Institute"/>
            <consortium name="Mycorrhizal Genomics Consortium"/>
            <person name="Kohler A."/>
            <person name="Kuo A."/>
            <person name="Nagy L.G."/>
            <person name="Floudas D."/>
            <person name="Copeland A."/>
            <person name="Barry K.W."/>
            <person name="Cichocki N."/>
            <person name="Veneault-Fourrey C."/>
            <person name="LaButti K."/>
            <person name="Lindquist E.A."/>
            <person name="Lipzen A."/>
            <person name="Lundell T."/>
            <person name="Morin E."/>
            <person name="Murat C."/>
            <person name="Riley R."/>
            <person name="Ohm R."/>
            <person name="Sun H."/>
            <person name="Tunlid A."/>
            <person name="Henrissat B."/>
            <person name="Grigoriev I.V."/>
            <person name="Hibbett D.S."/>
            <person name="Martin F."/>
        </authorList>
    </citation>
    <scope>NUCLEOTIDE SEQUENCE [LARGE SCALE GENOMIC DNA]</scope>
    <source>
        <strain evidence="1 2">FD-317 M1</strain>
    </source>
</reference>
<dbReference type="SUPFAM" id="SSF102860">
    <property type="entry name" value="mRNA decapping enzyme DcpS N-terminal domain"/>
    <property type="match status" value="1"/>
</dbReference>
<dbReference type="AlphaFoldDB" id="A0A0D0CNR9"/>
<dbReference type="OrthoDB" id="10593208at2759"/>
<dbReference type="GO" id="GO:0000290">
    <property type="term" value="P:deadenylation-dependent decapping of nuclear-transcribed mRNA"/>
    <property type="evidence" value="ECO:0007669"/>
    <property type="project" value="InterPro"/>
</dbReference>
<dbReference type="Proteomes" id="UP000053593">
    <property type="component" value="Unassembled WGS sequence"/>
</dbReference>
<dbReference type="HOGENOM" id="CLU_2236887_0_0_1"/>
<dbReference type="GO" id="GO:0016787">
    <property type="term" value="F:hydrolase activity"/>
    <property type="evidence" value="ECO:0007669"/>
    <property type="project" value="InterPro"/>
</dbReference>
<dbReference type="EMBL" id="KN834775">
    <property type="protein sequence ID" value="KIK60432.1"/>
    <property type="molecule type" value="Genomic_DNA"/>
</dbReference>
<evidence type="ECO:0000313" key="2">
    <source>
        <dbReference type="Proteomes" id="UP000053593"/>
    </source>
</evidence>
<accession>A0A0D0CNR9</accession>
<sequence>MPDLSVLKDFALTEILNEEPDRCRLALLGTLPSSWNASAQDQRLQAIIRIEKNAFASEHAPSLFADLVHRTELMGSTDIYIVHLDCGLVVVRSIRNKTASRRRQD</sequence>
<dbReference type="InterPro" id="IPR008594">
    <property type="entry name" value="DcpS/DCS2"/>
</dbReference>
<organism evidence="1 2">
    <name type="scientific">Collybiopsis luxurians FD-317 M1</name>
    <dbReference type="NCBI Taxonomy" id="944289"/>
    <lineage>
        <taxon>Eukaryota</taxon>
        <taxon>Fungi</taxon>
        <taxon>Dikarya</taxon>
        <taxon>Basidiomycota</taxon>
        <taxon>Agaricomycotina</taxon>
        <taxon>Agaricomycetes</taxon>
        <taxon>Agaricomycetidae</taxon>
        <taxon>Agaricales</taxon>
        <taxon>Marasmiineae</taxon>
        <taxon>Omphalotaceae</taxon>
        <taxon>Collybiopsis</taxon>
        <taxon>Collybiopsis luxurians</taxon>
    </lineage>
</organism>
<gene>
    <name evidence="1" type="ORF">GYMLUDRAFT_43744</name>
</gene>
<protein>
    <submittedName>
        <fullName evidence="1">Unplaced genomic scaffold GYMLUscaffold_27, whole genome shotgun sequence</fullName>
    </submittedName>
</protein>
<name>A0A0D0CNR9_9AGAR</name>